<keyword evidence="2" id="KW-1185">Reference proteome</keyword>
<evidence type="ECO:0000313" key="1">
    <source>
        <dbReference type="EMBL" id="SFB29259.1"/>
    </source>
</evidence>
<reference evidence="1 2" key="1">
    <citation type="submission" date="2016-10" db="EMBL/GenBank/DDBJ databases">
        <authorList>
            <person name="de Groot N.N."/>
        </authorList>
    </citation>
    <scope>NUCLEOTIDE SEQUENCE [LARGE SCALE GENOMIC DNA]</scope>
    <source>
        <strain evidence="1 2">DSM 12271</strain>
    </source>
</reference>
<dbReference type="EMBL" id="FOKI01000025">
    <property type="protein sequence ID" value="SFB29259.1"/>
    <property type="molecule type" value="Genomic_DNA"/>
</dbReference>
<protein>
    <submittedName>
        <fullName evidence="1">Uncharacterized protein</fullName>
    </submittedName>
</protein>
<gene>
    <name evidence="1" type="ORF">SAMN04488528_102533</name>
</gene>
<organism evidence="1 2">
    <name type="scientific">Clostridium frigidicarnis</name>
    <dbReference type="NCBI Taxonomy" id="84698"/>
    <lineage>
        <taxon>Bacteria</taxon>
        <taxon>Bacillati</taxon>
        <taxon>Bacillota</taxon>
        <taxon>Clostridia</taxon>
        <taxon>Eubacteriales</taxon>
        <taxon>Clostridiaceae</taxon>
        <taxon>Clostridium</taxon>
    </lineage>
</organism>
<proteinExistence type="predicted"/>
<dbReference type="RefSeq" id="WP_090042302.1">
    <property type="nucleotide sequence ID" value="NZ_FOKI01000025.1"/>
</dbReference>
<evidence type="ECO:0000313" key="2">
    <source>
        <dbReference type="Proteomes" id="UP000198619"/>
    </source>
</evidence>
<name>A0A1I0ZTZ9_9CLOT</name>
<dbReference type="Proteomes" id="UP000198619">
    <property type="component" value="Unassembled WGS sequence"/>
</dbReference>
<dbReference type="AlphaFoldDB" id="A0A1I0ZTZ9"/>
<sequence>MDNEEYREYEKEYEEDNCVEEGKDYLIPKVKDECGEIKIYTKYVHIHVNCKQCGVLKKK</sequence>
<accession>A0A1I0ZTZ9</accession>